<protein>
    <submittedName>
        <fullName evidence="1">Uncharacterized protein</fullName>
    </submittedName>
</protein>
<dbReference type="Proteomes" id="UP000323000">
    <property type="component" value="Chromosome 2"/>
</dbReference>
<dbReference type="InterPro" id="IPR012337">
    <property type="entry name" value="RNaseH-like_sf"/>
</dbReference>
<evidence type="ECO:0000313" key="1">
    <source>
        <dbReference type="EMBL" id="TXG68162.1"/>
    </source>
</evidence>
<sequence>MEEAVGGQFSQVYSLNESKEDNRDVLLASVGLLLPCEIFFEILSWLPVKTLNWTENSSSPRIRSRLPLRSDTTLLFAVTRSSSPHDTVSQMKYLKPVNFYKEIFKEILMKKDLKHGRLLGLDVSDEFVSLAMSDWKNLTAVPLRALDRQENNPSSMAADIFQSLIPEHNLVGFVVGTKYTYPIDAQTQIFIDDLRKTGKVEGLKYTIWDRGIRSKNSEFVLKQHLKFILENMNQPQHMSKTIMENCHAVSAPQDFARNEVILKDVVLKWDSSVPPGEYPPSLYSPGGTEESCFSAMFFRIISFRAKSFNNVYRSEKVSFIAISSDNSMKQHNKDGRFVLHRLLPLQVLKPDKETSV</sequence>
<gene>
    <name evidence="1" type="ORF">EZV62_003097</name>
</gene>
<dbReference type="PANTHER" id="PTHR33317">
    <property type="entry name" value="POLYNUCLEOTIDYL TRANSFERASE, RIBONUCLEASE H-LIKE SUPERFAMILY PROTEIN"/>
    <property type="match status" value="1"/>
</dbReference>
<reference evidence="2" key="1">
    <citation type="journal article" date="2019" name="Gigascience">
        <title>De novo genome assembly of the endangered Acer yangbiense, a plant species with extremely small populations endemic to Yunnan Province, China.</title>
        <authorList>
            <person name="Yang J."/>
            <person name="Wariss H.M."/>
            <person name="Tao L."/>
            <person name="Zhang R."/>
            <person name="Yun Q."/>
            <person name="Hollingsworth P."/>
            <person name="Dao Z."/>
            <person name="Luo G."/>
            <person name="Guo H."/>
            <person name="Ma Y."/>
            <person name="Sun W."/>
        </authorList>
    </citation>
    <scope>NUCLEOTIDE SEQUENCE [LARGE SCALE GENOMIC DNA]</scope>
    <source>
        <strain evidence="2">cv. Malutang</strain>
    </source>
</reference>
<evidence type="ECO:0000313" key="2">
    <source>
        <dbReference type="Proteomes" id="UP000323000"/>
    </source>
</evidence>
<dbReference type="OrthoDB" id="1766662at2759"/>
<comment type="caution">
    <text evidence="1">The sequence shown here is derived from an EMBL/GenBank/DDBJ whole genome shotgun (WGS) entry which is preliminary data.</text>
</comment>
<proteinExistence type="predicted"/>
<accession>A0A5C7IH69</accession>
<dbReference type="EMBL" id="VAHF01000002">
    <property type="protein sequence ID" value="TXG68162.1"/>
    <property type="molecule type" value="Genomic_DNA"/>
</dbReference>
<dbReference type="AlphaFoldDB" id="A0A5C7IH69"/>
<dbReference type="PANTHER" id="PTHR33317:SF1">
    <property type="entry name" value="POLYNUCLEOTIDYL TRANSFERASE, RIBONUCLEASE H-LIKE SUPERFAMILY PROTEIN"/>
    <property type="match status" value="1"/>
</dbReference>
<dbReference type="SUPFAM" id="SSF53098">
    <property type="entry name" value="Ribonuclease H-like"/>
    <property type="match status" value="1"/>
</dbReference>
<keyword evidence="2" id="KW-1185">Reference proteome</keyword>
<name>A0A5C7IH69_9ROSI</name>
<organism evidence="1 2">
    <name type="scientific">Acer yangbiense</name>
    <dbReference type="NCBI Taxonomy" id="1000413"/>
    <lineage>
        <taxon>Eukaryota</taxon>
        <taxon>Viridiplantae</taxon>
        <taxon>Streptophyta</taxon>
        <taxon>Embryophyta</taxon>
        <taxon>Tracheophyta</taxon>
        <taxon>Spermatophyta</taxon>
        <taxon>Magnoliopsida</taxon>
        <taxon>eudicotyledons</taxon>
        <taxon>Gunneridae</taxon>
        <taxon>Pentapetalae</taxon>
        <taxon>rosids</taxon>
        <taxon>malvids</taxon>
        <taxon>Sapindales</taxon>
        <taxon>Sapindaceae</taxon>
        <taxon>Hippocastanoideae</taxon>
        <taxon>Acereae</taxon>
        <taxon>Acer</taxon>
    </lineage>
</organism>
<dbReference type="InterPro" id="IPR005227">
    <property type="entry name" value="YqgF"/>
</dbReference>
<dbReference type="InterPro" id="IPR037027">
    <property type="entry name" value="YqgF/RNaseH-like_dom_sf"/>
</dbReference>
<dbReference type="GO" id="GO:0000967">
    <property type="term" value="P:rRNA 5'-end processing"/>
    <property type="evidence" value="ECO:0007669"/>
    <property type="project" value="TreeGrafter"/>
</dbReference>
<dbReference type="Gene3D" id="3.30.420.140">
    <property type="entry name" value="YqgF/RNase H-like domain"/>
    <property type="match status" value="1"/>
</dbReference>